<accession>A0ABN1DSF1</accession>
<evidence type="ECO:0000256" key="1">
    <source>
        <dbReference type="SAM" id="SignalP"/>
    </source>
</evidence>
<evidence type="ECO:0000313" key="3">
    <source>
        <dbReference type="Proteomes" id="UP001501169"/>
    </source>
</evidence>
<name>A0ABN1DSF1_9GAMM</name>
<sequence length="133" mass="14342">MIAAMRSVLCYLLLLTLTLSGLAGSVQQAHAYNLADAIVMQSMQHQHDISAENSDMPCHGSAAKIADDSSDNCCKQMQHQCGADCCAKHCATSGALLAAELFRYIRPDNVISRHTADLPLWLFAEESPPPINA</sequence>
<evidence type="ECO:0008006" key="4">
    <source>
        <dbReference type="Google" id="ProtNLM"/>
    </source>
</evidence>
<dbReference type="Proteomes" id="UP001501169">
    <property type="component" value="Unassembled WGS sequence"/>
</dbReference>
<evidence type="ECO:0000313" key="2">
    <source>
        <dbReference type="EMBL" id="GAA0550907.1"/>
    </source>
</evidence>
<dbReference type="EMBL" id="BAAAEO010000003">
    <property type="protein sequence ID" value="GAA0550907.1"/>
    <property type="molecule type" value="Genomic_DNA"/>
</dbReference>
<keyword evidence="3" id="KW-1185">Reference proteome</keyword>
<feature type="signal peptide" evidence="1">
    <location>
        <begin position="1"/>
        <end position="31"/>
    </location>
</feature>
<proteinExistence type="predicted"/>
<protein>
    <recommendedName>
        <fullName evidence="4">CopL family metal-binding regulatory protein</fullName>
    </recommendedName>
</protein>
<feature type="chain" id="PRO_5047084641" description="CopL family metal-binding regulatory protein" evidence="1">
    <location>
        <begin position="32"/>
        <end position="133"/>
    </location>
</feature>
<reference evidence="2 3" key="1">
    <citation type="journal article" date="2019" name="Int. J. Syst. Evol. Microbiol.">
        <title>The Global Catalogue of Microorganisms (GCM) 10K type strain sequencing project: providing services to taxonomists for standard genome sequencing and annotation.</title>
        <authorList>
            <consortium name="The Broad Institute Genomics Platform"/>
            <consortium name="The Broad Institute Genome Sequencing Center for Infectious Disease"/>
            <person name="Wu L."/>
            <person name="Ma J."/>
        </authorList>
    </citation>
    <scope>NUCLEOTIDE SEQUENCE [LARGE SCALE GENOMIC DNA]</scope>
    <source>
        <strain evidence="2 3">JCM 14331</strain>
    </source>
</reference>
<keyword evidence="1" id="KW-0732">Signal</keyword>
<comment type="caution">
    <text evidence="2">The sequence shown here is derived from an EMBL/GenBank/DDBJ whole genome shotgun (WGS) entry which is preliminary data.</text>
</comment>
<organism evidence="2 3">
    <name type="scientific">Rheinheimera aquimaris</name>
    <dbReference type="NCBI Taxonomy" id="412437"/>
    <lineage>
        <taxon>Bacteria</taxon>
        <taxon>Pseudomonadati</taxon>
        <taxon>Pseudomonadota</taxon>
        <taxon>Gammaproteobacteria</taxon>
        <taxon>Chromatiales</taxon>
        <taxon>Chromatiaceae</taxon>
        <taxon>Rheinheimera</taxon>
    </lineage>
</organism>
<gene>
    <name evidence="2" type="ORF">GCM10009098_18180</name>
</gene>